<feature type="chain" id="PRO_5016561712" description="PXPV repeat-containing protein" evidence="1">
    <location>
        <begin position="28"/>
        <end position="90"/>
    </location>
</feature>
<comment type="caution">
    <text evidence="2">The sequence shown here is derived from an EMBL/GenBank/DDBJ whole genome shotgun (WGS) entry which is preliminary data.</text>
</comment>
<keyword evidence="1" id="KW-0732">Signal</keyword>
<dbReference type="AlphaFoldDB" id="A0A366HFB2"/>
<protein>
    <recommendedName>
        <fullName evidence="4">PXPV repeat-containing protein</fullName>
    </recommendedName>
</protein>
<gene>
    <name evidence="2" type="ORF">DFR37_10311</name>
</gene>
<dbReference type="Proteomes" id="UP000253628">
    <property type="component" value="Unassembled WGS sequence"/>
</dbReference>
<dbReference type="PROSITE" id="PS51257">
    <property type="entry name" value="PROKAR_LIPOPROTEIN"/>
    <property type="match status" value="1"/>
</dbReference>
<reference evidence="2 3" key="1">
    <citation type="submission" date="2018-06" db="EMBL/GenBank/DDBJ databases">
        <title>Genomic Encyclopedia of Type Strains, Phase IV (KMG-IV): sequencing the most valuable type-strain genomes for metagenomic binning, comparative biology and taxonomic classification.</title>
        <authorList>
            <person name="Goeker M."/>
        </authorList>
    </citation>
    <scope>NUCLEOTIDE SEQUENCE [LARGE SCALE GENOMIC DNA]</scope>
    <source>
        <strain evidence="2 3">DSM 25520</strain>
    </source>
</reference>
<evidence type="ECO:0000256" key="1">
    <source>
        <dbReference type="SAM" id="SignalP"/>
    </source>
</evidence>
<proteinExistence type="predicted"/>
<dbReference type="EMBL" id="QNRQ01000003">
    <property type="protein sequence ID" value="RBP40673.1"/>
    <property type="molecule type" value="Genomic_DNA"/>
</dbReference>
<feature type="signal peptide" evidence="1">
    <location>
        <begin position="1"/>
        <end position="27"/>
    </location>
</feature>
<name>A0A366HFB2_9BURK</name>
<dbReference type="RefSeq" id="WP_113932464.1">
    <property type="nucleotide sequence ID" value="NZ_JACCEU010000004.1"/>
</dbReference>
<evidence type="ECO:0008006" key="4">
    <source>
        <dbReference type="Google" id="ProtNLM"/>
    </source>
</evidence>
<evidence type="ECO:0000313" key="2">
    <source>
        <dbReference type="EMBL" id="RBP40673.1"/>
    </source>
</evidence>
<evidence type="ECO:0000313" key="3">
    <source>
        <dbReference type="Proteomes" id="UP000253628"/>
    </source>
</evidence>
<keyword evidence="3" id="KW-1185">Reference proteome</keyword>
<accession>A0A366HFB2</accession>
<organism evidence="2 3">
    <name type="scientific">Eoetvoesiella caeni</name>
    <dbReference type="NCBI Taxonomy" id="645616"/>
    <lineage>
        <taxon>Bacteria</taxon>
        <taxon>Pseudomonadati</taxon>
        <taxon>Pseudomonadota</taxon>
        <taxon>Betaproteobacteria</taxon>
        <taxon>Burkholderiales</taxon>
        <taxon>Alcaligenaceae</taxon>
        <taxon>Eoetvoesiella</taxon>
    </lineage>
</organism>
<sequence>MNGTLRRIAIAAFALSVLGGCAVYAPADDGYAYYPSGPAYVEPGPVYVAPSPRVYVAPPPVYFNFGYSRSWGGHYHGHGRRWGGHRGHWR</sequence>